<dbReference type="InterPro" id="IPR001611">
    <property type="entry name" value="Leu-rich_rpt"/>
</dbReference>
<dbReference type="GO" id="GO:0007165">
    <property type="term" value="P:signal transduction"/>
    <property type="evidence" value="ECO:0007669"/>
    <property type="project" value="InterPro"/>
</dbReference>
<dbReference type="InterPro" id="IPR000157">
    <property type="entry name" value="TIR_dom"/>
</dbReference>
<keyword evidence="2" id="KW-0677">Repeat</keyword>
<dbReference type="SUPFAM" id="SSF52047">
    <property type="entry name" value="RNI-like"/>
    <property type="match status" value="1"/>
</dbReference>
<protein>
    <recommendedName>
        <fullName evidence="4">TIR domain-containing protein</fullName>
    </recommendedName>
</protein>
<dbReference type="GO" id="GO:0006952">
    <property type="term" value="P:defense response"/>
    <property type="evidence" value="ECO:0007669"/>
    <property type="project" value="InterPro"/>
</dbReference>
<keyword evidence="6" id="KW-1185">Reference proteome</keyword>
<keyword evidence="1" id="KW-0433">Leucine-rich repeat</keyword>
<dbReference type="FunFam" id="3.40.50.10140:FF:000007">
    <property type="entry name" value="Disease resistance protein (TIR-NBS-LRR class)"/>
    <property type="match status" value="1"/>
</dbReference>
<evidence type="ECO:0000256" key="3">
    <source>
        <dbReference type="ARBA" id="ARBA00023027"/>
    </source>
</evidence>
<name>A0AAN9HS41_CROPI</name>
<organism evidence="5 6">
    <name type="scientific">Crotalaria pallida</name>
    <name type="common">Smooth rattlebox</name>
    <name type="synonym">Crotalaria striata</name>
    <dbReference type="NCBI Taxonomy" id="3830"/>
    <lineage>
        <taxon>Eukaryota</taxon>
        <taxon>Viridiplantae</taxon>
        <taxon>Streptophyta</taxon>
        <taxon>Embryophyta</taxon>
        <taxon>Tracheophyta</taxon>
        <taxon>Spermatophyta</taxon>
        <taxon>Magnoliopsida</taxon>
        <taxon>eudicotyledons</taxon>
        <taxon>Gunneridae</taxon>
        <taxon>Pentapetalae</taxon>
        <taxon>rosids</taxon>
        <taxon>fabids</taxon>
        <taxon>Fabales</taxon>
        <taxon>Fabaceae</taxon>
        <taxon>Papilionoideae</taxon>
        <taxon>50 kb inversion clade</taxon>
        <taxon>genistoids sensu lato</taxon>
        <taxon>core genistoids</taxon>
        <taxon>Crotalarieae</taxon>
        <taxon>Crotalaria</taxon>
    </lineage>
</organism>
<dbReference type="Gene3D" id="3.80.10.10">
    <property type="entry name" value="Ribonuclease Inhibitor"/>
    <property type="match status" value="1"/>
</dbReference>
<comment type="caution">
    <text evidence="5">The sequence shown here is derived from an EMBL/GenBank/DDBJ whole genome shotgun (WGS) entry which is preliminary data.</text>
</comment>
<dbReference type="Pfam" id="PF01582">
    <property type="entry name" value="TIR"/>
    <property type="match status" value="1"/>
</dbReference>
<dbReference type="Proteomes" id="UP001372338">
    <property type="component" value="Unassembled WGS sequence"/>
</dbReference>
<dbReference type="SMART" id="SM00255">
    <property type="entry name" value="TIR"/>
    <property type="match status" value="1"/>
</dbReference>
<evidence type="ECO:0000313" key="6">
    <source>
        <dbReference type="Proteomes" id="UP001372338"/>
    </source>
</evidence>
<dbReference type="InterPro" id="IPR045344">
    <property type="entry name" value="C-JID"/>
</dbReference>
<evidence type="ECO:0000256" key="2">
    <source>
        <dbReference type="ARBA" id="ARBA00022737"/>
    </source>
</evidence>
<dbReference type="AlphaFoldDB" id="A0AAN9HS41"/>
<reference evidence="5 6" key="1">
    <citation type="submission" date="2024-01" db="EMBL/GenBank/DDBJ databases">
        <title>The genomes of 5 underutilized Papilionoideae crops provide insights into root nodulation and disease resistanc.</title>
        <authorList>
            <person name="Yuan L."/>
        </authorList>
    </citation>
    <scope>NUCLEOTIDE SEQUENCE [LARGE SCALE GENOMIC DNA]</scope>
    <source>
        <strain evidence="5">ZHUSHIDOU_FW_LH</strain>
        <tissue evidence="5">Leaf</tissue>
    </source>
</reference>
<feature type="domain" description="TIR" evidence="4">
    <location>
        <begin position="18"/>
        <end position="184"/>
    </location>
</feature>
<evidence type="ECO:0000313" key="5">
    <source>
        <dbReference type="EMBL" id="KAK7247066.1"/>
    </source>
</evidence>
<evidence type="ECO:0000256" key="1">
    <source>
        <dbReference type="ARBA" id="ARBA00022614"/>
    </source>
</evidence>
<keyword evidence="3" id="KW-0520">NAD</keyword>
<gene>
    <name evidence="5" type="ORF">RIF29_41942</name>
</gene>
<dbReference type="PANTHER" id="PTHR11017:SF259">
    <property type="entry name" value="ADP-RIBOSYL CYCLASE_CYCLIC ADP-RIBOSE HYDROLASE"/>
    <property type="match status" value="1"/>
</dbReference>
<dbReference type="EMBL" id="JAYWIO010000008">
    <property type="protein sequence ID" value="KAK7247066.1"/>
    <property type="molecule type" value="Genomic_DNA"/>
</dbReference>
<proteinExistence type="predicted"/>
<dbReference type="Pfam" id="PF20160">
    <property type="entry name" value="C-JID"/>
    <property type="match status" value="1"/>
</dbReference>
<dbReference type="Pfam" id="PF00560">
    <property type="entry name" value="LRR_1"/>
    <property type="match status" value="2"/>
</dbReference>
<dbReference type="InterPro" id="IPR035897">
    <property type="entry name" value="Toll_tir_struct_dom_sf"/>
</dbReference>
<dbReference type="InterPro" id="IPR032675">
    <property type="entry name" value="LRR_dom_sf"/>
</dbReference>
<dbReference type="Gene3D" id="3.40.50.10140">
    <property type="entry name" value="Toll/interleukin-1 receptor homology (TIR) domain"/>
    <property type="match status" value="1"/>
</dbReference>
<accession>A0AAN9HS41</accession>
<dbReference type="PANTHER" id="PTHR11017">
    <property type="entry name" value="LEUCINE-RICH REPEAT-CONTAINING PROTEIN"/>
    <property type="match status" value="1"/>
</dbReference>
<dbReference type="SUPFAM" id="SSF52200">
    <property type="entry name" value="Toll/Interleukin receptor TIR domain"/>
    <property type="match status" value="1"/>
</dbReference>
<sequence length="602" mass="69527">MACKSINRCSSSSSQMKWKYDVFVSFRGEDIRYNFIDHLFAAFVRKGIVAFRDDTTLEKGKSIFVELMQAIQASHVFIVVFSKNYAASTWCLDELARIVDCSKVTCQTTLPVFYDVTPSEVRKQSGDYGKALIGHEIIFKDDLDVVKRWRESLKHVAGLSGWDLQNKPQHGEIEKIIEKVRSILDCKSIEGIPSSQRWKHDMKMETYKTISSSQRRWKHDMNSLEVLNLYGCSKSFNNQLLQKERYTGHLKKVDISETTTLQYQSRYSVHKRLLLPFHCFRCRRHGSSVGLFPSFPCLRELDLSFCNLLKIPDAIGCLYYLEILNLGGNNFVGLPSSIKELPRLGNLNLQHCKELEYLFEDLYNVLPARTEPVCGNYKPGLYIFNCPKLVEMKSWSNMAVSWMIQVIKESSLPYPCVEVVIPGTQIPMWFNNQSVGDSIRIDEPFSFLDDSDWIGVSFCVAFVAYERDHPINLSCRKGHFEIECKFIHDCLSFSRFIPIVMARDLFEFELVHLYLVHFSREEFITILDYLTNGRSDGLDGIKLDVVMHIPAPRHWQHDFQLGVDLDVVSCGLRRVFYQELELEEMKPIMTNGGWTLSRITAS</sequence>
<dbReference type="PROSITE" id="PS50104">
    <property type="entry name" value="TIR"/>
    <property type="match status" value="1"/>
</dbReference>
<evidence type="ECO:0000259" key="4">
    <source>
        <dbReference type="PROSITE" id="PS50104"/>
    </source>
</evidence>
<dbReference type="InterPro" id="IPR044974">
    <property type="entry name" value="Disease_R_plants"/>
</dbReference>